<evidence type="ECO:0000256" key="5">
    <source>
        <dbReference type="SAM" id="SignalP"/>
    </source>
</evidence>
<dbReference type="PANTHER" id="PTHR47737:SF1">
    <property type="entry name" value="GLYCINE BETAINE_PROLINE BETAINE TRANSPORT SYSTEM PERMEASE PROTEIN PROW"/>
    <property type="match status" value="1"/>
</dbReference>
<keyword evidence="2" id="KW-0813">Transport</keyword>
<evidence type="ECO:0000313" key="8">
    <source>
        <dbReference type="Proteomes" id="UP000054851"/>
    </source>
</evidence>
<evidence type="ECO:0000259" key="6">
    <source>
        <dbReference type="Pfam" id="PF04069"/>
    </source>
</evidence>
<dbReference type="EMBL" id="FCOA02000031">
    <property type="protein sequence ID" value="SAK87638.1"/>
    <property type="molecule type" value="Genomic_DNA"/>
</dbReference>
<dbReference type="SUPFAM" id="SSF53850">
    <property type="entry name" value="Periplasmic binding protein-like II"/>
    <property type="match status" value="1"/>
</dbReference>
<feature type="signal peptide" evidence="5">
    <location>
        <begin position="1"/>
        <end position="22"/>
    </location>
</feature>
<evidence type="ECO:0000313" key="7">
    <source>
        <dbReference type="EMBL" id="SAK87638.1"/>
    </source>
</evidence>
<dbReference type="GO" id="GO:0015226">
    <property type="term" value="F:carnitine transmembrane transporter activity"/>
    <property type="evidence" value="ECO:0007669"/>
    <property type="project" value="TreeGrafter"/>
</dbReference>
<accession>A0A158CZ38</accession>
<protein>
    <submittedName>
        <fullName evidence="7">Substrate-binding region of ABC-type glycine betaine transport system</fullName>
    </submittedName>
</protein>
<keyword evidence="8" id="KW-1185">Reference proteome</keyword>
<comment type="subcellular location">
    <subcellularLocation>
        <location evidence="1">Cell membrane</location>
    </subcellularLocation>
</comment>
<sequence length="283" mass="31974">MHKWWRRIAFAALFCFACTAGAAEKTQVKLGTMGWEDLSPMTLITKRLLEKEGYKVQVTNFSEWGIAFSALARGDVDLLVSQVNYVTSDYWTKNKERLEKVSVISHGLRQGIVVPDYMPIDSVDQLNSIKGQVGGKIIGIEPGSGLMRETREAIKQYGLDYTLVDGSTAAMVAQLQSTLERKQPMVTVLWTPSWMTQKFKVKFLNDPKHVFAPPQTYYWIAKKGFSTENPRLRELLAGEYIPIEDITRINGEVKDGKTMDQAVDDWAKQNAVLLDKWATISSK</sequence>
<dbReference type="GO" id="GO:0031460">
    <property type="term" value="P:glycine betaine transport"/>
    <property type="evidence" value="ECO:0007669"/>
    <property type="project" value="TreeGrafter"/>
</dbReference>
<reference evidence="7" key="1">
    <citation type="submission" date="2016-01" db="EMBL/GenBank/DDBJ databases">
        <authorList>
            <person name="Peeters C."/>
        </authorList>
    </citation>
    <scope>NUCLEOTIDE SEQUENCE</scope>
    <source>
        <strain evidence="7">LMG 29322</strain>
    </source>
</reference>
<name>A0A158CZ38_9BURK</name>
<evidence type="ECO:0000256" key="2">
    <source>
        <dbReference type="ARBA" id="ARBA00022448"/>
    </source>
</evidence>
<dbReference type="GO" id="GO:0043190">
    <property type="term" value="C:ATP-binding cassette (ABC) transporter complex"/>
    <property type="evidence" value="ECO:0007669"/>
    <property type="project" value="InterPro"/>
</dbReference>
<dbReference type="GO" id="GO:0015871">
    <property type="term" value="P:choline transport"/>
    <property type="evidence" value="ECO:0007669"/>
    <property type="project" value="TreeGrafter"/>
</dbReference>
<dbReference type="AlphaFoldDB" id="A0A158CZ38"/>
<keyword evidence="5" id="KW-0732">Signal</keyword>
<dbReference type="GO" id="GO:0005275">
    <property type="term" value="F:amine transmembrane transporter activity"/>
    <property type="evidence" value="ECO:0007669"/>
    <property type="project" value="TreeGrafter"/>
</dbReference>
<dbReference type="CDD" id="cd13639">
    <property type="entry name" value="PBP2_OpuAC_like"/>
    <property type="match status" value="1"/>
</dbReference>
<keyword evidence="4" id="KW-0472">Membrane</keyword>
<evidence type="ECO:0000256" key="1">
    <source>
        <dbReference type="ARBA" id="ARBA00004236"/>
    </source>
</evidence>
<organism evidence="7 8">
    <name type="scientific">Caballeronia hypogeia</name>
    <dbReference type="NCBI Taxonomy" id="1777140"/>
    <lineage>
        <taxon>Bacteria</taxon>
        <taxon>Pseudomonadati</taxon>
        <taxon>Pseudomonadota</taxon>
        <taxon>Betaproteobacteria</taxon>
        <taxon>Burkholderiales</taxon>
        <taxon>Burkholderiaceae</taxon>
        <taxon>Caballeronia</taxon>
    </lineage>
</organism>
<keyword evidence="3" id="KW-1003">Cell membrane</keyword>
<dbReference type="Gene3D" id="3.40.190.10">
    <property type="entry name" value="Periplasmic binding protein-like II"/>
    <property type="match status" value="1"/>
</dbReference>
<dbReference type="Gene3D" id="3.40.190.100">
    <property type="entry name" value="Glycine betaine-binding periplasmic protein, domain 2"/>
    <property type="match status" value="1"/>
</dbReference>
<dbReference type="OrthoDB" id="9787902at2"/>
<feature type="domain" description="ABC-type glycine betaine transport system substrate-binding" evidence="6">
    <location>
        <begin position="27"/>
        <end position="269"/>
    </location>
</feature>
<evidence type="ECO:0000256" key="4">
    <source>
        <dbReference type="ARBA" id="ARBA00023136"/>
    </source>
</evidence>
<dbReference type="RefSeq" id="WP_061171274.1">
    <property type="nucleotide sequence ID" value="NZ_FCOA02000031.1"/>
</dbReference>
<dbReference type="STRING" id="1777140.AWB79_06211"/>
<dbReference type="Pfam" id="PF04069">
    <property type="entry name" value="OpuAC"/>
    <property type="match status" value="1"/>
</dbReference>
<dbReference type="Proteomes" id="UP000054851">
    <property type="component" value="Unassembled WGS sequence"/>
</dbReference>
<comment type="caution">
    <text evidence="7">The sequence shown here is derived from an EMBL/GenBank/DDBJ whole genome shotgun (WGS) entry which is preliminary data.</text>
</comment>
<proteinExistence type="predicted"/>
<feature type="chain" id="PRO_5007623452" evidence="5">
    <location>
        <begin position="23"/>
        <end position="283"/>
    </location>
</feature>
<gene>
    <name evidence="7" type="ORF">AWB79_06211</name>
</gene>
<dbReference type="InterPro" id="IPR007210">
    <property type="entry name" value="ABC_Gly_betaine_transp_sub-bd"/>
</dbReference>
<evidence type="ECO:0000256" key="3">
    <source>
        <dbReference type="ARBA" id="ARBA00022475"/>
    </source>
</evidence>
<dbReference type="PANTHER" id="PTHR47737">
    <property type="entry name" value="GLYCINE BETAINE/PROLINE BETAINE TRANSPORT SYSTEM PERMEASE PROTEIN PROW"/>
    <property type="match status" value="1"/>
</dbReference>